<reference evidence="6 7" key="1">
    <citation type="submission" date="2020-04" db="EMBL/GenBank/DDBJ databases">
        <authorList>
            <person name="Wallbank WR R."/>
            <person name="Pardo Diaz C."/>
            <person name="Kozak K."/>
            <person name="Martin S."/>
            <person name="Jiggins C."/>
            <person name="Moest M."/>
            <person name="Warren A I."/>
            <person name="Byers J.R.P. K."/>
            <person name="Montejo-Kovacevich G."/>
            <person name="Yen C E."/>
        </authorList>
    </citation>
    <scope>NUCLEOTIDE SEQUENCE [LARGE SCALE GENOMIC DNA]</scope>
</reference>
<evidence type="ECO:0000313" key="6">
    <source>
        <dbReference type="Proteomes" id="UP000494106"/>
    </source>
</evidence>
<evidence type="ECO:0000313" key="5">
    <source>
        <dbReference type="EMBL" id="CAB3252440.1"/>
    </source>
</evidence>
<dbReference type="Pfam" id="PF02944">
    <property type="entry name" value="BESS"/>
    <property type="match status" value="1"/>
</dbReference>
<evidence type="ECO:0000259" key="3">
    <source>
        <dbReference type="PROSITE" id="PS51031"/>
    </source>
</evidence>
<keyword evidence="1" id="KW-0539">Nucleus</keyword>
<feature type="region of interest" description="Disordered" evidence="2">
    <location>
        <begin position="31"/>
        <end position="50"/>
    </location>
</feature>
<dbReference type="AlphaFoldDB" id="A0A8S0ZGJ6"/>
<gene>
    <name evidence="5" type="ORF">APLA_LOCUS13540</name>
    <name evidence="4" type="ORF">APLA_LOCUS5398</name>
</gene>
<keyword evidence="6" id="KW-1185">Reference proteome</keyword>
<dbReference type="OrthoDB" id="5984255at2759"/>
<feature type="region of interest" description="Disordered" evidence="2">
    <location>
        <begin position="154"/>
        <end position="184"/>
    </location>
</feature>
<evidence type="ECO:0000256" key="2">
    <source>
        <dbReference type="SAM" id="MobiDB-lite"/>
    </source>
</evidence>
<organism evidence="4 7">
    <name type="scientific">Arctia plantaginis</name>
    <name type="common">Wood tiger moth</name>
    <name type="synonym">Phalaena plantaginis</name>
    <dbReference type="NCBI Taxonomy" id="874455"/>
    <lineage>
        <taxon>Eukaryota</taxon>
        <taxon>Metazoa</taxon>
        <taxon>Ecdysozoa</taxon>
        <taxon>Arthropoda</taxon>
        <taxon>Hexapoda</taxon>
        <taxon>Insecta</taxon>
        <taxon>Pterygota</taxon>
        <taxon>Neoptera</taxon>
        <taxon>Endopterygota</taxon>
        <taxon>Lepidoptera</taxon>
        <taxon>Glossata</taxon>
        <taxon>Ditrysia</taxon>
        <taxon>Noctuoidea</taxon>
        <taxon>Erebidae</taxon>
        <taxon>Arctiinae</taxon>
        <taxon>Arctia</taxon>
    </lineage>
</organism>
<dbReference type="Proteomes" id="UP000494106">
    <property type="component" value="Unassembled WGS sequence"/>
</dbReference>
<comment type="subcellular location">
    <subcellularLocation>
        <location evidence="1">Nucleus</location>
    </subcellularLocation>
</comment>
<evidence type="ECO:0000313" key="7">
    <source>
        <dbReference type="Proteomes" id="UP000494256"/>
    </source>
</evidence>
<comment type="caution">
    <text evidence="4">The sequence shown here is derived from an EMBL/GenBank/DDBJ whole genome shotgun (WGS) entry which is preliminary data.</text>
</comment>
<dbReference type="GO" id="GO:0003677">
    <property type="term" value="F:DNA binding"/>
    <property type="evidence" value="ECO:0007669"/>
    <property type="project" value="InterPro"/>
</dbReference>
<dbReference type="GO" id="GO:0005634">
    <property type="term" value="C:nucleus"/>
    <property type="evidence" value="ECO:0007669"/>
    <property type="project" value="UniProtKB-SubCell"/>
</dbReference>
<evidence type="ECO:0000313" key="4">
    <source>
        <dbReference type="EMBL" id="CAB3231906.1"/>
    </source>
</evidence>
<evidence type="ECO:0000256" key="1">
    <source>
        <dbReference type="PROSITE-ProRule" id="PRU00371"/>
    </source>
</evidence>
<dbReference type="Proteomes" id="UP000494256">
    <property type="component" value="Unassembled WGS sequence"/>
</dbReference>
<dbReference type="PROSITE" id="PS51031">
    <property type="entry name" value="BESS"/>
    <property type="match status" value="1"/>
</dbReference>
<dbReference type="InterPro" id="IPR004210">
    <property type="entry name" value="BESS_motif"/>
</dbReference>
<name>A0A8S0ZGJ6_ARCPL</name>
<protein>
    <recommendedName>
        <fullName evidence="3">BESS domain-containing protein</fullName>
    </recommendedName>
</protein>
<proteinExistence type="predicted"/>
<dbReference type="EMBL" id="CADEBD010000289">
    <property type="protein sequence ID" value="CAB3231906.1"/>
    <property type="molecule type" value="Genomic_DNA"/>
</dbReference>
<dbReference type="EMBL" id="CADEBC010000555">
    <property type="protein sequence ID" value="CAB3252440.1"/>
    <property type="molecule type" value="Genomic_DNA"/>
</dbReference>
<sequence length="285" mass="31701">MHRRALPPNQKKNILPCITLTFLSFLKSRSSKGNLDRNTDPIDEDEDGLTSMSGGSFAVGQNVIDCLTPQPTPLLPKKSQINLSDVNKSAYEYFSRKTKQINTKEQYVGDSDADMAFFRSMLPDVKGMTRDQKIKFKIGVLNLIGQILKEPSNSPISYSRSSLRTESPYQRTPSRESEYGSSVQLRSYGSPIHEPALHQTQPTPQQTQITGTYGASELQQTQKTGAYGGSALQQTDNWCLRRSSTSADADNRCLRRASNSAVADNWCLQKNVFTDVFSNYCGFAS</sequence>
<accession>A0A8S0ZGJ6</accession>
<feature type="domain" description="BESS" evidence="3">
    <location>
        <begin position="111"/>
        <end position="150"/>
    </location>
</feature>